<proteinExistence type="predicted"/>
<evidence type="ECO:0000313" key="1">
    <source>
        <dbReference type="EMBL" id="CAH2039490.1"/>
    </source>
</evidence>
<evidence type="ECO:0000313" key="2">
    <source>
        <dbReference type="Proteomes" id="UP000837857"/>
    </source>
</evidence>
<reference evidence="1" key="1">
    <citation type="submission" date="2022-03" db="EMBL/GenBank/DDBJ databases">
        <authorList>
            <person name="Martin H S."/>
        </authorList>
    </citation>
    <scope>NUCLEOTIDE SEQUENCE</scope>
</reference>
<dbReference type="EMBL" id="OW152823">
    <property type="protein sequence ID" value="CAH2039490.1"/>
    <property type="molecule type" value="Genomic_DNA"/>
</dbReference>
<protein>
    <submittedName>
        <fullName evidence="1">Uncharacterized protein</fullName>
    </submittedName>
</protein>
<organism evidence="1 2">
    <name type="scientific">Iphiclides podalirius</name>
    <name type="common">scarce swallowtail</name>
    <dbReference type="NCBI Taxonomy" id="110791"/>
    <lineage>
        <taxon>Eukaryota</taxon>
        <taxon>Metazoa</taxon>
        <taxon>Ecdysozoa</taxon>
        <taxon>Arthropoda</taxon>
        <taxon>Hexapoda</taxon>
        <taxon>Insecta</taxon>
        <taxon>Pterygota</taxon>
        <taxon>Neoptera</taxon>
        <taxon>Endopterygota</taxon>
        <taxon>Lepidoptera</taxon>
        <taxon>Glossata</taxon>
        <taxon>Ditrysia</taxon>
        <taxon>Papilionoidea</taxon>
        <taxon>Papilionidae</taxon>
        <taxon>Papilioninae</taxon>
        <taxon>Iphiclides</taxon>
    </lineage>
</organism>
<feature type="non-terminal residue" evidence="1">
    <location>
        <position position="130"/>
    </location>
</feature>
<accession>A0ABN8HUF8</accession>
<gene>
    <name evidence="1" type="ORF">IPOD504_LOCUS1710</name>
</gene>
<keyword evidence="2" id="KW-1185">Reference proteome</keyword>
<sequence length="130" mass="13622">MPGLTTLGRCEAVVSTAGSGRYGAARNPLPAPVTLPPPFTARLTAPIAPIPPCPHAHTAPGLELTQPTGHLQVLLLAGAVELIGSIELERGGACARDVTAYTCWRGASVDRRKATPPRLEKPTVNDYPLR</sequence>
<dbReference type="Proteomes" id="UP000837857">
    <property type="component" value="Chromosome 11"/>
</dbReference>
<name>A0ABN8HUF8_9NEOP</name>